<accession>A0A2M7VI22</accession>
<dbReference type="CDD" id="cd02440">
    <property type="entry name" value="AdoMet_MTases"/>
    <property type="match status" value="1"/>
</dbReference>
<evidence type="ECO:0000259" key="4">
    <source>
        <dbReference type="Pfam" id="PF13649"/>
    </source>
</evidence>
<dbReference type="Proteomes" id="UP000229364">
    <property type="component" value="Unassembled WGS sequence"/>
</dbReference>
<dbReference type="PANTHER" id="PTHR13610">
    <property type="entry name" value="METHYLTRANSFERASE DOMAIN-CONTAINING PROTEIN"/>
    <property type="match status" value="1"/>
</dbReference>
<evidence type="ECO:0000313" key="6">
    <source>
        <dbReference type="Proteomes" id="UP000229364"/>
    </source>
</evidence>
<organism evidence="5 6">
    <name type="scientific">bacterium (Candidatus Gribaldobacteria) CG_4_10_14_0_2_um_filter_41_16</name>
    <dbReference type="NCBI Taxonomy" id="2014265"/>
    <lineage>
        <taxon>Bacteria</taxon>
        <taxon>Candidatus Gribaldobacteria</taxon>
    </lineage>
</organism>
<evidence type="ECO:0000256" key="2">
    <source>
        <dbReference type="ARBA" id="ARBA00022679"/>
    </source>
</evidence>
<dbReference type="AlphaFoldDB" id="A0A2M7VI22"/>
<dbReference type="PANTHER" id="PTHR13610:SF11">
    <property type="entry name" value="METHYLTRANSFERASE DOMAIN-CONTAINING PROTEIN"/>
    <property type="match status" value="1"/>
</dbReference>
<protein>
    <recommendedName>
        <fullName evidence="4">Methyltransferase domain-containing protein</fullName>
    </recommendedName>
</protein>
<dbReference type="EMBL" id="PFPR01000062">
    <property type="protein sequence ID" value="PJA01470.1"/>
    <property type="molecule type" value="Genomic_DNA"/>
</dbReference>
<keyword evidence="2" id="KW-0808">Transferase</keyword>
<evidence type="ECO:0000313" key="5">
    <source>
        <dbReference type="EMBL" id="PJA01470.1"/>
    </source>
</evidence>
<name>A0A2M7VI22_9BACT</name>
<feature type="domain" description="Methyltransferase" evidence="4">
    <location>
        <begin position="18"/>
        <end position="103"/>
    </location>
</feature>
<keyword evidence="3" id="KW-0949">S-adenosyl-L-methionine</keyword>
<dbReference type="InterPro" id="IPR041698">
    <property type="entry name" value="Methyltransf_25"/>
</dbReference>
<dbReference type="Gene3D" id="3.40.50.150">
    <property type="entry name" value="Vaccinia Virus protein VP39"/>
    <property type="match status" value="1"/>
</dbReference>
<reference evidence="6" key="1">
    <citation type="submission" date="2017-09" db="EMBL/GenBank/DDBJ databases">
        <title>Depth-based differentiation of microbial function through sediment-hosted aquifers and enrichment of novel symbionts in the deep terrestrial subsurface.</title>
        <authorList>
            <person name="Probst A.J."/>
            <person name="Ladd B."/>
            <person name="Jarett J.K."/>
            <person name="Geller-Mcgrath D.E."/>
            <person name="Sieber C.M.K."/>
            <person name="Emerson J.B."/>
            <person name="Anantharaman K."/>
            <person name="Thomas B.C."/>
            <person name="Malmstrom R."/>
            <person name="Stieglmeier M."/>
            <person name="Klingl A."/>
            <person name="Woyke T."/>
            <person name="Ryan C.M."/>
            <person name="Banfield J.F."/>
        </authorList>
    </citation>
    <scope>NUCLEOTIDE SEQUENCE [LARGE SCALE GENOMIC DNA]</scope>
</reference>
<dbReference type="GO" id="GO:0032259">
    <property type="term" value="P:methylation"/>
    <property type="evidence" value="ECO:0007669"/>
    <property type="project" value="UniProtKB-KW"/>
</dbReference>
<evidence type="ECO:0000256" key="1">
    <source>
        <dbReference type="ARBA" id="ARBA00022603"/>
    </source>
</evidence>
<dbReference type="GO" id="GO:0016279">
    <property type="term" value="F:protein-lysine N-methyltransferase activity"/>
    <property type="evidence" value="ECO:0007669"/>
    <property type="project" value="InterPro"/>
</dbReference>
<dbReference type="InterPro" id="IPR029063">
    <property type="entry name" value="SAM-dependent_MTases_sf"/>
</dbReference>
<dbReference type="SUPFAM" id="SSF53335">
    <property type="entry name" value="S-adenosyl-L-methionine-dependent methyltransferases"/>
    <property type="match status" value="1"/>
</dbReference>
<evidence type="ECO:0000256" key="3">
    <source>
        <dbReference type="ARBA" id="ARBA00022691"/>
    </source>
</evidence>
<dbReference type="Pfam" id="PF13649">
    <property type="entry name" value="Methyltransf_25"/>
    <property type="match status" value="1"/>
</dbReference>
<dbReference type="InterPro" id="IPR026170">
    <property type="entry name" value="FAM173A/B"/>
</dbReference>
<gene>
    <name evidence="5" type="ORF">COX74_02535</name>
</gene>
<sequence>MIAQIISQRHPQAKNFYDLGSGRGAVILSVKKHLPHLQVIGIDSSRFRCALAKLKAKFLGRKIQVKRGDLFKQDLSGADVVYAFIWYDLLPPLEQKLQRELKPGALAITNTAHFFDWPLAEKIVFDEKLPGNFGTLFVYMKGLDLL</sequence>
<proteinExistence type="predicted"/>
<keyword evidence="1" id="KW-0489">Methyltransferase</keyword>
<comment type="caution">
    <text evidence="5">The sequence shown here is derived from an EMBL/GenBank/DDBJ whole genome shotgun (WGS) entry which is preliminary data.</text>
</comment>